<dbReference type="Proteomes" id="UP000553963">
    <property type="component" value="Unassembled WGS sequence"/>
</dbReference>
<evidence type="ECO:0000256" key="4">
    <source>
        <dbReference type="ARBA" id="ARBA00022764"/>
    </source>
</evidence>
<evidence type="ECO:0000256" key="5">
    <source>
        <dbReference type="ARBA" id="ARBA00022971"/>
    </source>
</evidence>
<evidence type="ECO:0000313" key="7">
    <source>
        <dbReference type="EMBL" id="MBB3933717.1"/>
    </source>
</evidence>
<dbReference type="EMBL" id="JACIDS010000007">
    <property type="protein sequence ID" value="MBB3933717.1"/>
    <property type="molecule type" value="Genomic_DNA"/>
</dbReference>
<proteinExistence type="inferred from homology"/>
<comment type="caution">
    <text evidence="7">The sequence shown here is derived from an EMBL/GenBank/DDBJ whole genome shotgun (WGS) entry which is preliminary data.</text>
</comment>
<evidence type="ECO:0000256" key="3">
    <source>
        <dbReference type="ARBA" id="ARBA00022729"/>
    </source>
</evidence>
<feature type="domain" description="Peptidase S26" evidence="6">
    <location>
        <begin position="10"/>
        <end position="148"/>
    </location>
</feature>
<evidence type="ECO:0000259" key="6">
    <source>
        <dbReference type="Pfam" id="PF10502"/>
    </source>
</evidence>
<dbReference type="RefSeq" id="WP_246410269.1">
    <property type="nucleotide sequence ID" value="NZ_JACIDS010000007.1"/>
</dbReference>
<keyword evidence="8" id="KW-1185">Reference proteome</keyword>
<keyword evidence="5" id="KW-0184">Conjugation</keyword>
<keyword evidence="4" id="KW-0574">Periplasm</keyword>
<evidence type="ECO:0000256" key="1">
    <source>
        <dbReference type="ARBA" id="ARBA00004418"/>
    </source>
</evidence>
<dbReference type="AlphaFoldDB" id="A0A840AXH4"/>
<dbReference type="GO" id="GO:0042597">
    <property type="term" value="C:periplasmic space"/>
    <property type="evidence" value="ECO:0007669"/>
    <property type="project" value="UniProtKB-SubCell"/>
</dbReference>
<comment type="similarity">
    <text evidence="2">Belongs to the peptidase S26C family.</text>
</comment>
<dbReference type="InterPro" id="IPR036286">
    <property type="entry name" value="LexA/Signal_pep-like_sf"/>
</dbReference>
<sequence>MGGWGGLRINTTPSEPLGLWRIVPLARPLARGELIFVCPPRTPEFELAFARGYLRRGLCPGGVGPLIKSVAALSGQRIEVGADVRIDDERLAGSVLRASDAAGRPLVPFAGGVVPAGQIFLHSSFAGSYDSRYFGPVPIDGVLGLARPVFTVDP</sequence>
<dbReference type="Pfam" id="PF10502">
    <property type="entry name" value="Peptidase_S26"/>
    <property type="match status" value="1"/>
</dbReference>
<comment type="subcellular location">
    <subcellularLocation>
        <location evidence="1">Periplasm</location>
    </subcellularLocation>
</comment>
<dbReference type="InterPro" id="IPR014139">
    <property type="entry name" value="Peptidase_S26C_TraF"/>
</dbReference>
<evidence type="ECO:0000256" key="2">
    <source>
        <dbReference type="ARBA" id="ARBA00005849"/>
    </source>
</evidence>
<name>A0A840AXH4_9HYPH</name>
<dbReference type="GO" id="GO:0006465">
    <property type="term" value="P:signal peptide processing"/>
    <property type="evidence" value="ECO:0007669"/>
    <property type="project" value="InterPro"/>
</dbReference>
<dbReference type="InterPro" id="IPR019533">
    <property type="entry name" value="Peptidase_S26"/>
</dbReference>
<evidence type="ECO:0000313" key="8">
    <source>
        <dbReference type="Proteomes" id="UP000553963"/>
    </source>
</evidence>
<dbReference type="GO" id="GO:0004252">
    <property type="term" value="F:serine-type endopeptidase activity"/>
    <property type="evidence" value="ECO:0007669"/>
    <property type="project" value="InterPro"/>
</dbReference>
<dbReference type="SUPFAM" id="SSF51306">
    <property type="entry name" value="LexA/Signal peptidase"/>
    <property type="match status" value="1"/>
</dbReference>
<accession>A0A840AXH4</accession>
<dbReference type="NCBIfam" id="TIGR02771">
    <property type="entry name" value="TraF_Ti"/>
    <property type="match status" value="1"/>
</dbReference>
<dbReference type="NCBIfam" id="NF010412">
    <property type="entry name" value="PRK13838.1"/>
    <property type="match status" value="1"/>
</dbReference>
<protein>
    <submittedName>
        <fullName evidence="7">Conjugative transfer signal peptidase TraF</fullName>
    </submittedName>
</protein>
<dbReference type="Gene3D" id="2.10.109.10">
    <property type="entry name" value="Umud Fragment, subunit A"/>
    <property type="match status" value="1"/>
</dbReference>
<gene>
    <name evidence="7" type="ORF">GGR25_004795</name>
</gene>
<keyword evidence="3" id="KW-0732">Signal</keyword>
<reference evidence="7 8" key="1">
    <citation type="submission" date="2020-08" db="EMBL/GenBank/DDBJ databases">
        <title>Genomic Encyclopedia of Type Strains, Phase IV (KMG-IV): sequencing the most valuable type-strain genomes for metagenomic binning, comparative biology and taxonomic classification.</title>
        <authorList>
            <person name="Goeker M."/>
        </authorList>
    </citation>
    <scope>NUCLEOTIDE SEQUENCE [LARGE SCALE GENOMIC DNA]</scope>
    <source>
        <strain evidence="7 8">DSM 25966</strain>
    </source>
</reference>
<organism evidence="7 8">
    <name type="scientific">Kaistia hirudinis</name>
    <dbReference type="NCBI Taxonomy" id="1293440"/>
    <lineage>
        <taxon>Bacteria</taxon>
        <taxon>Pseudomonadati</taxon>
        <taxon>Pseudomonadota</taxon>
        <taxon>Alphaproteobacteria</taxon>
        <taxon>Hyphomicrobiales</taxon>
        <taxon>Kaistiaceae</taxon>
        <taxon>Kaistia</taxon>
    </lineage>
</organism>